<reference evidence="2 3" key="1">
    <citation type="journal article" date="2011" name="PLoS Genet.">
        <title>Comparative genomic analysis of human fungal pathogens causing paracoccidioidomycosis.</title>
        <authorList>
            <person name="Desjardins C.A."/>
            <person name="Champion M.D."/>
            <person name="Holder J.W."/>
            <person name="Muszewska A."/>
            <person name="Goldberg J."/>
            <person name="Bailao A.M."/>
            <person name="Brigido M.M."/>
            <person name="Ferreira M.E."/>
            <person name="Garcia A.M."/>
            <person name="Grynberg M."/>
            <person name="Gujja S."/>
            <person name="Heiman D.I."/>
            <person name="Henn M.R."/>
            <person name="Kodira C.D."/>
            <person name="Leon-Narvaez H."/>
            <person name="Longo L.V."/>
            <person name="Ma L.J."/>
            <person name="Malavazi I."/>
            <person name="Matsuo A.L."/>
            <person name="Morais F.V."/>
            <person name="Pereira M."/>
            <person name="Rodriguez-Brito S."/>
            <person name="Sakthikumar S."/>
            <person name="Salem-Izacc S.M."/>
            <person name="Sykes S.M."/>
            <person name="Teixeira M.M."/>
            <person name="Vallejo M.C."/>
            <person name="Walter M.E."/>
            <person name="Yandava C."/>
            <person name="Young S."/>
            <person name="Zeng Q."/>
            <person name="Zucker J."/>
            <person name="Felipe M.S."/>
            <person name="Goldman G.H."/>
            <person name="Haas B.J."/>
            <person name="McEwen J.G."/>
            <person name="Nino-Vega G."/>
            <person name="Puccia R."/>
            <person name="San-Blas G."/>
            <person name="Soares C.M."/>
            <person name="Birren B.W."/>
            <person name="Cuomo C.A."/>
        </authorList>
    </citation>
    <scope>NUCLEOTIDE SEQUENCE [LARGE SCALE GENOMIC DNA]</scope>
    <source>
        <strain evidence="2 3">Pb18</strain>
    </source>
</reference>
<dbReference type="GeneID" id="22588242"/>
<evidence type="ECO:0000313" key="2">
    <source>
        <dbReference type="EMBL" id="KGM91570.1"/>
    </source>
</evidence>
<dbReference type="AlphaFoldDB" id="A0A0A0HVV7"/>
<feature type="region of interest" description="Disordered" evidence="1">
    <location>
        <begin position="53"/>
        <end position="106"/>
    </location>
</feature>
<protein>
    <submittedName>
        <fullName evidence="2">Uncharacterized protein</fullName>
    </submittedName>
</protein>
<dbReference type="Proteomes" id="UP000001628">
    <property type="component" value="Unassembled WGS sequence"/>
</dbReference>
<dbReference type="InParanoid" id="A0A0A0HVV7"/>
<dbReference type="KEGG" id="pbn:PADG_12345"/>
<dbReference type="EMBL" id="KN275968">
    <property type="protein sequence ID" value="KGM91570.1"/>
    <property type="molecule type" value="Genomic_DNA"/>
</dbReference>
<accession>A0A0A0HVV7</accession>
<proteinExistence type="predicted"/>
<dbReference type="RefSeq" id="XP_010763187.1">
    <property type="nucleotide sequence ID" value="XM_010764885.1"/>
</dbReference>
<gene>
    <name evidence="2" type="ORF">PADG_12345</name>
</gene>
<evidence type="ECO:0000256" key="1">
    <source>
        <dbReference type="SAM" id="MobiDB-lite"/>
    </source>
</evidence>
<dbReference type="HOGENOM" id="CLU_2224030_0_0_1"/>
<dbReference type="VEuPathDB" id="FungiDB:PADG_12345"/>
<name>A0A0A0HVV7_PARBD</name>
<keyword evidence="3" id="KW-1185">Reference proteome</keyword>
<sequence>MEAQSGRKKPYSSKGWEGELADDLLGTMAAEIDDGRTKISKFLADLILSISKRGPSHLSHSKPSPSSPRLDFSDSSELPASDQYQVPQSPKSTAPLGSAGDTVSHA</sequence>
<feature type="compositionally biased region" description="Polar residues" evidence="1">
    <location>
        <begin position="73"/>
        <end position="92"/>
    </location>
</feature>
<feature type="compositionally biased region" description="Low complexity" evidence="1">
    <location>
        <begin position="56"/>
        <end position="68"/>
    </location>
</feature>
<organism evidence="2 3">
    <name type="scientific">Paracoccidioides brasiliensis (strain Pb18)</name>
    <dbReference type="NCBI Taxonomy" id="502780"/>
    <lineage>
        <taxon>Eukaryota</taxon>
        <taxon>Fungi</taxon>
        <taxon>Dikarya</taxon>
        <taxon>Ascomycota</taxon>
        <taxon>Pezizomycotina</taxon>
        <taxon>Eurotiomycetes</taxon>
        <taxon>Eurotiomycetidae</taxon>
        <taxon>Onygenales</taxon>
        <taxon>Ajellomycetaceae</taxon>
        <taxon>Paracoccidioides</taxon>
    </lineage>
</organism>
<evidence type="ECO:0000313" key="3">
    <source>
        <dbReference type="Proteomes" id="UP000001628"/>
    </source>
</evidence>